<sequence>MYEDYMLIARYFTLVKHVQLHVSPLHQRKSMFLHLSFKSTGVLPVKASALLSRISLQLPTPYLHVKQTERGTYSNSNNNKKN</sequence>
<name>C0PJU2_MAIZE</name>
<dbReference type="AlphaFoldDB" id="C0PJU2"/>
<evidence type="ECO:0000313" key="1">
    <source>
        <dbReference type="EMBL" id="ACN35458.1"/>
    </source>
</evidence>
<organism evidence="1">
    <name type="scientific">Zea mays</name>
    <name type="common">Maize</name>
    <dbReference type="NCBI Taxonomy" id="4577"/>
    <lineage>
        <taxon>Eukaryota</taxon>
        <taxon>Viridiplantae</taxon>
        <taxon>Streptophyta</taxon>
        <taxon>Embryophyta</taxon>
        <taxon>Tracheophyta</taxon>
        <taxon>Spermatophyta</taxon>
        <taxon>Magnoliopsida</taxon>
        <taxon>Liliopsida</taxon>
        <taxon>Poales</taxon>
        <taxon>Poaceae</taxon>
        <taxon>PACMAD clade</taxon>
        <taxon>Panicoideae</taxon>
        <taxon>Andropogonodae</taxon>
        <taxon>Andropogoneae</taxon>
        <taxon>Tripsacinae</taxon>
        <taxon>Zea</taxon>
    </lineage>
</organism>
<protein>
    <submittedName>
        <fullName evidence="1">Uncharacterized protein</fullName>
    </submittedName>
</protein>
<reference evidence="1" key="1">
    <citation type="journal article" date="2009" name="PLoS Genet.">
        <title>Sequencing, mapping, and analysis of 27,455 maize full-length cDNAs.</title>
        <authorList>
            <person name="Soderlund C."/>
            <person name="Descour A."/>
            <person name="Kudrna D."/>
            <person name="Bomhoff M."/>
            <person name="Boyd L."/>
            <person name="Currie J."/>
            <person name="Angelova A."/>
            <person name="Collura K."/>
            <person name="Wissotski M."/>
            <person name="Ashley E."/>
            <person name="Morrow D."/>
            <person name="Fernandes J."/>
            <person name="Walbot V."/>
            <person name="Yu Y."/>
        </authorList>
    </citation>
    <scope>NUCLEOTIDE SEQUENCE</scope>
    <source>
        <strain evidence="1">B73</strain>
    </source>
</reference>
<proteinExistence type="evidence at transcript level"/>
<accession>C0PJU2</accession>
<dbReference type="EMBL" id="BT068561">
    <property type="protein sequence ID" value="ACN35458.1"/>
    <property type="molecule type" value="mRNA"/>
</dbReference>
<reference evidence="1" key="2">
    <citation type="submission" date="2012-06" db="EMBL/GenBank/DDBJ databases">
        <authorList>
            <person name="Yu Y."/>
            <person name="Currie J."/>
            <person name="Lomeli R."/>
            <person name="Angelova A."/>
            <person name="Collura K."/>
            <person name="Wissotski M."/>
            <person name="Campos D."/>
            <person name="Kudrna D."/>
            <person name="Golser W."/>
            <person name="Ashely E."/>
            <person name="Descour A."/>
            <person name="Fernandes J."/>
            <person name="Soderlund C."/>
            <person name="Walbot V."/>
        </authorList>
    </citation>
    <scope>NUCLEOTIDE SEQUENCE</scope>
    <source>
        <strain evidence="1">B73</strain>
    </source>
</reference>